<feature type="compositionally biased region" description="Low complexity" evidence="9">
    <location>
        <begin position="731"/>
        <end position="750"/>
    </location>
</feature>
<evidence type="ECO:0000256" key="4">
    <source>
        <dbReference type="ARBA" id="ARBA00022824"/>
    </source>
</evidence>
<evidence type="ECO:0000313" key="13">
    <source>
        <dbReference type="Proteomes" id="UP001470230"/>
    </source>
</evidence>
<feature type="topological domain" description="Cytoplasmic" evidence="8">
    <location>
        <begin position="1"/>
        <end position="638"/>
    </location>
</feature>
<keyword evidence="6 8" id="KW-0342">GTP-binding</keyword>
<gene>
    <name evidence="12" type="ORF">M9Y10_004177</name>
</gene>
<dbReference type="EMBL" id="JAPFFF010000010">
    <property type="protein sequence ID" value="KAK8881441.1"/>
    <property type="molecule type" value="Genomic_DNA"/>
</dbReference>
<evidence type="ECO:0000256" key="1">
    <source>
        <dbReference type="ARBA" id="ARBA00022692"/>
    </source>
</evidence>
<protein>
    <recommendedName>
        <fullName evidence="8">Protein SEY1 homolog</fullName>
        <ecNumber evidence="8">3.6.5.-</ecNumber>
    </recommendedName>
</protein>
<dbReference type="InterPro" id="IPR008803">
    <property type="entry name" value="RHD3/Sey1"/>
</dbReference>
<feature type="topological domain" description="Cytoplasmic" evidence="8">
    <location>
        <begin position="684"/>
        <end position="839"/>
    </location>
</feature>
<dbReference type="Pfam" id="PF20428">
    <property type="entry name" value="Sey1_3HB"/>
    <property type="match status" value="2"/>
</dbReference>
<dbReference type="CDD" id="cd01851">
    <property type="entry name" value="GBP"/>
    <property type="match status" value="1"/>
</dbReference>
<dbReference type="Pfam" id="PF05879">
    <property type="entry name" value="RHD3_GTPase"/>
    <property type="match status" value="1"/>
</dbReference>
<comment type="caution">
    <text evidence="12">The sequence shown here is derived from an EMBL/GenBank/DDBJ whole genome shotgun (WGS) entry which is preliminary data.</text>
</comment>
<dbReference type="PANTHER" id="PTHR45923">
    <property type="entry name" value="PROTEIN SEY1"/>
    <property type="match status" value="1"/>
</dbReference>
<evidence type="ECO:0000259" key="11">
    <source>
        <dbReference type="PROSITE" id="PS51715"/>
    </source>
</evidence>
<dbReference type="PROSITE" id="PS51715">
    <property type="entry name" value="G_GB1_RHD3"/>
    <property type="match status" value="1"/>
</dbReference>
<evidence type="ECO:0000256" key="2">
    <source>
        <dbReference type="ARBA" id="ARBA00022741"/>
    </source>
</evidence>
<keyword evidence="3 8" id="KW-0378">Hydrolase</keyword>
<evidence type="ECO:0000256" key="8">
    <source>
        <dbReference type="HAMAP-Rule" id="MF_03109"/>
    </source>
</evidence>
<keyword evidence="7 8" id="KW-0472">Membrane</keyword>
<dbReference type="SUPFAM" id="SSF52540">
    <property type="entry name" value="P-loop containing nucleoside triphosphate hydrolases"/>
    <property type="match status" value="1"/>
</dbReference>
<dbReference type="InterPro" id="IPR046758">
    <property type="entry name" value="Sey1/RHD3-like_3HB"/>
</dbReference>
<dbReference type="InterPro" id="IPR027417">
    <property type="entry name" value="P-loop_NTPase"/>
</dbReference>
<feature type="domain" description="GB1/RHD3-type G" evidence="11">
    <location>
        <begin position="28"/>
        <end position="244"/>
    </location>
</feature>
<dbReference type="Gene3D" id="3.40.50.300">
    <property type="entry name" value="P-loop containing nucleotide triphosphate hydrolases"/>
    <property type="match status" value="1"/>
</dbReference>
<evidence type="ECO:0000256" key="7">
    <source>
        <dbReference type="ARBA" id="ARBA00023136"/>
    </source>
</evidence>
<comment type="function">
    <text evidence="8">Probable GTP-binding protein that may be involved in cell development.</text>
</comment>
<comment type="similarity">
    <text evidence="8">Belongs to the TRAFAC class dynamin-like GTPase superfamily. GB1/RHD3 GTPase family. RHD3 subfamily.</text>
</comment>
<feature type="binding site" evidence="8">
    <location>
        <begin position="38"/>
        <end position="45"/>
    </location>
    <ligand>
        <name>GTP</name>
        <dbReference type="ChEBI" id="CHEBI:37565"/>
    </ligand>
</feature>
<keyword evidence="5 8" id="KW-1133">Transmembrane helix</keyword>
<proteinExistence type="inferred from homology"/>
<evidence type="ECO:0000313" key="12">
    <source>
        <dbReference type="EMBL" id="KAK8881441.1"/>
    </source>
</evidence>
<keyword evidence="4 8" id="KW-0256">Endoplasmic reticulum</keyword>
<evidence type="ECO:0000256" key="5">
    <source>
        <dbReference type="ARBA" id="ARBA00022989"/>
    </source>
</evidence>
<evidence type="ECO:0000256" key="3">
    <source>
        <dbReference type="ARBA" id="ARBA00022801"/>
    </source>
</evidence>
<dbReference type="EC" id="3.6.5.-" evidence="8"/>
<comment type="subcellular location">
    <subcellularLocation>
        <location evidence="8">Endoplasmic reticulum membrane</location>
        <topology evidence="8">Multi-pass membrane protein</topology>
    </subcellularLocation>
</comment>
<feature type="region of interest" description="Disordered" evidence="9">
    <location>
        <begin position="710"/>
        <end position="816"/>
    </location>
</feature>
<feature type="topological domain" description="Lumenal" evidence="8">
    <location>
        <begin position="660"/>
        <end position="662"/>
    </location>
</feature>
<dbReference type="HAMAP" id="MF_03109">
    <property type="entry name" value="Sey1"/>
    <property type="match status" value="1"/>
</dbReference>
<evidence type="ECO:0000256" key="6">
    <source>
        <dbReference type="ARBA" id="ARBA00023134"/>
    </source>
</evidence>
<dbReference type="Proteomes" id="UP001470230">
    <property type="component" value="Unassembled WGS sequence"/>
</dbReference>
<name>A0ABR2JRC8_9EUKA</name>
<keyword evidence="1 8" id="KW-0812">Transmembrane</keyword>
<dbReference type="InterPro" id="IPR030386">
    <property type="entry name" value="G_GB1_RHD3_dom"/>
</dbReference>
<keyword evidence="13" id="KW-1185">Reference proteome</keyword>
<dbReference type="PANTHER" id="PTHR45923:SF2">
    <property type="entry name" value="PROTEIN SEY1"/>
    <property type="match status" value="1"/>
</dbReference>
<evidence type="ECO:0000256" key="10">
    <source>
        <dbReference type="SAM" id="Phobius"/>
    </source>
</evidence>
<feature type="compositionally biased region" description="Acidic residues" evidence="9">
    <location>
        <begin position="711"/>
        <end position="721"/>
    </location>
</feature>
<evidence type="ECO:0000256" key="9">
    <source>
        <dbReference type="SAM" id="MobiDB-lite"/>
    </source>
</evidence>
<feature type="transmembrane region" description="Helical" evidence="10">
    <location>
        <begin position="663"/>
        <end position="684"/>
    </location>
</feature>
<sequence length="839" mass="97257">MEQIITEDGHIVPNLDEHIKRIGVPEIGLDYHMTSIIGCQSSGKSTLLNLLFGTKFETMDEKRGRQQTTKGIHAAIAVEKPLLVFDVEGCDSRERGDADALFERKSSLFALALSEVMIVNMWESDIGRYNAANLPMLKTVFEVNVQLFQAQVDSKTTLLFLIRDYTTDNFEALTKNIYNDMNNIWKEINLPPEYQNGQIGDFFDFKFFAIHHMKIQRDIFDQDVERLRGWFLDPECPDYLFKDKSHKNVPGDGLAQYITQLWDTIYENKELNIPSQRSMLSHFKCEENVKMLMTDLIEQLSDQLNQPLKKKEIIPNFRDICQGPVTKAFNTYNENTWRYIPEVVEDQRKDMQSQINDFLFPLFTKNVNLMSIKHFDEFCDFTTKQGDSFVKGGHWEGDVMKHMDETLKKIDDNVEEMKFPPFNDTWKYNQELIKTQMVDFMNTRKKALVEDAHQTIIASVLHTFTDKANEILKDANEQMWVRLRGLMNQDTEEAQNQIQAILSTNAPNEKVDPNVHKSFEDQALVLVKESAQYILLKMKTAFDRHFKYDNGRPRVWTKDDDVNKIFESSRKAGEDVLRLFQFCHLWDPTKPSIKNNPLNQILIEQDKYGEIIENYHRIIKHTYEEAKGVIKTQMAQDQIPPFAWFCLLMIGGDKILTWMTNPLFFTLVLFFGGGYFILNQLGLWDVAVEAGKKKFQEIIENIKGIRKGNDDYEYEEEEDEAEKDRQVNLQAENSSSTNADNDNNNTNSNNDENDESSELDLNKPLDSLVNPVVPEEPAESEDTKKSSILDKTNSGDDDDENVEIPMPASYKNLFVSQNPSFNHSKYLMSDDEDTENDEE</sequence>
<keyword evidence="2 8" id="KW-0547">Nucleotide-binding</keyword>
<reference evidence="12 13" key="1">
    <citation type="submission" date="2024-04" db="EMBL/GenBank/DDBJ databases">
        <title>Tritrichomonas musculus Genome.</title>
        <authorList>
            <person name="Alves-Ferreira E."/>
            <person name="Grigg M."/>
            <person name="Lorenzi H."/>
            <person name="Galac M."/>
        </authorList>
    </citation>
    <scope>NUCLEOTIDE SEQUENCE [LARGE SCALE GENOMIC DNA]</scope>
    <source>
        <strain evidence="12 13">EAF2021</strain>
    </source>
</reference>
<organism evidence="12 13">
    <name type="scientific">Tritrichomonas musculus</name>
    <dbReference type="NCBI Taxonomy" id="1915356"/>
    <lineage>
        <taxon>Eukaryota</taxon>
        <taxon>Metamonada</taxon>
        <taxon>Parabasalia</taxon>
        <taxon>Tritrichomonadida</taxon>
        <taxon>Tritrichomonadidae</taxon>
        <taxon>Tritrichomonas</taxon>
    </lineage>
</organism>
<accession>A0ABR2JRC8</accession>